<feature type="domain" description="Thioester reductase (TE)" evidence="2">
    <location>
        <begin position="17"/>
        <end position="286"/>
    </location>
</feature>
<dbReference type="InterPro" id="IPR036291">
    <property type="entry name" value="NAD(P)-bd_dom_sf"/>
</dbReference>
<dbReference type="GO" id="GO:0080019">
    <property type="term" value="F:alcohol-forming very long-chain fatty acyl-CoA reductase activity"/>
    <property type="evidence" value="ECO:0007669"/>
    <property type="project" value="InterPro"/>
</dbReference>
<dbReference type="AlphaFoldDB" id="A0A318ZMK7"/>
<keyword evidence="1" id="KW-0444">Lipid biosynthesis</keyword>
<dbReference type="GeneID" id="37072769"/>
<evidence type="ECO:0000313" key="3">
    <source>
        <dbReference type="EMBL" id="PYH48829.1"/>
    </source>
</evidence>
<dbReference type="OrthoDB" id="429813at2759"/>
<name>A0A318ZMK7_9EURO</name>
<protein>
    <recommendedName>
        <fullName evidence="1">Fatty acyl-CoA reductase</fullName>
        <ecNumber evidence="1">1.2.1.84</ecNumber>
    </recommendedName>
</protein>
<keyword evidence="1" id="KW-0443">Lipid metabolism</keyword>
<dbReference type="EC" id="1.2.1.84" evidence="1"/>
<dbReference type="InterPro" id="IPR013120">
    <property type="entry name" value="FAR_NAD-bd"/>
</dbReference>
<gene>
    <name evidence="3" type="ORF">BP01DRAFT_288491</name>
</gene>
<dbReference type="RefSeq" id="XP_025434811.1">
    <property type="nucleotide sequence ID" value="XM_025571541.1"/>
</dbReference>
<dbReference type="Gene3D" id="3.40.50.720">
    <property type="entry name" value="NAD(P)-binding Rossmann-like Domain"/>
    <property type="match status" value="1"/>
</dbReference>
<keyword evidence="1" id="KW-0521">NADP</keyword>
<comment type="catalytic activity">
    <reaction evidence="1">
        <text>a long-chain fatty acyl-CoA + 2 NADPH + 2 H(+) = a long-chain primary fatty alcohol + 2 NADP(+) + CoA</text>
        <dbReference type="Rhea" id="RHEA:52716"/>
        <dbReference type="ChEBI" id="CHEBI:15378"/>
        <dbReference type="ChEBI" id="CHEBI:57287"/>
        <dbReference type="ChEBI" id="CHEBI:57783"/>
        <dbReference type="ChEBI" id="CHEBI:58349"/>
        <dbReference type="ChEBI" id="CHEBI:77396"/>
        <dbReference type="ChEBI" id="CHEBI:83139"/>
        <dbReference type="EC" id="1.2.1.84"/>
    </reaction>
</comment>
<dbReference type="GO" id="GO:0005777">
    <property type="term" value="C:peroxisome"/>
    <property type="evidence" value="ECO:0007669"/>
    <property type="project" value="TreeGrafter"/>
</dbReference>
<dbReference type="InterPro" id="IPR026055">
    <property type="entry name" value="FAR"/>
</dbReference>
<dbReference type="PROSITE" id="PS51257">
    <property type="entry name" value="PROKAR_LIPOPROTEIN"/>
    <property type="match status" value="1"/>
</dbReference>
<evidence type="ECO:0000313" key="4">
    <source>
        <dbReference type="Proteomes" id="UP000248349"/>
    </source>
</evidence>
<dbReference type="EMBL" id="KZ821220">
    <property type="protein sequence ID" value="PYH48829.1"/>
    <property type="molecule type" value="Genomic_DNA"/>
</dbReference>
<comment type="function">
    <text evidence="1">Catalyzes the reduction of fatty acyl-CoA to fatty alcohols.</text>
</comment>
<organism evidence="3 4">
    <name type="scientific">Aspergillus saccharolyticus JOP 1030-1</name>
    <dbReference type="NCBI Taxonomy" id="1450539"/>
    <lineage>
        <taxon>Eukaryota</taxon>
        <taxon>Fungi</taxon>
        <taxon>Dikarya</taxon>
        <taxon>Ascomycota</taxon>
        <taxon>Pezizomycotina</taxon>
        <taxon>Eurotiomycetes</taxon>
        <taxon>Eurotiomycetidae</taxon>
        <taxon>Eurotiales</taxon>
        <taxon>Aspergillaceae</taxon>
        <taxon>Aspergillus</taxon>
        <taxon>Aspergillus subgen. Circumdati</taxon>
    </lineage>
</organism>
<dbReference type="GO" id="GO:0035336">
    <property type="term" value="P:long-chain fatty-acyl-CoA metabolic process"/>
    <property type="evidence" value="ECO:0007669"/>
    <property type="project" value="TreeGrafter"/>
</dbReference>
<dbReference type="Proteomes" id="UP000248349">
    <property type="component" value="Unassembled WGS sequence"/>
</dbReference>
<accession>A0A318ZMK7</accession>
<dbReference type="SUPFAM" id="SSF51735">
    <property type="entry name" value="NAD(P)-binding Rossmann-fold domains"/>
    <property type="match status" value="1"/>
</dbReference>
<dbReference type="GO" id="GO:0102965">
    <property type="term" value="F:alcohol-forming long-chain fatty acyl-CoA reductase activity"/>
    <property type="evidence" value="ECO:0007669"/>
    <property type="project" value="UniProtKB-EC"/>
</dbReference>
<comment type="similarity">
    <text evidence="1">Belongs to the fatty acyl-CoA reductase family.</text>
</comment>
<proteinExistence type="inferred from homology"/>
<dbReference type="PANTHER" id="PTHR11011:SF45">
    <property type="entry name" value="FATTY ACYL-COA REDUCTASE CG8306-RELATED"/>
    <property type="match status" value="1"/>
</dbReference>
<evidence type="ECO:0000256" key="1">
    <source>
        <dbReference type="RuleBase" id="RU363097"/>
    </source>
</evidence>
<dbReference type="Pfam" id="PF07993">
    <property type="entry name" value="NAD_binding_4"/>
    <property type="match status" value="1"/>
</dbReference>
<reference evidence="3 4" key="1">
    <citation type="submission" date="2016-12" db="EMBL/GenBank/DDBJ databases">
        <title>The genomes of Aspergillus section Nigri reveals drivers in fungal speciation.</title>
        <authorList>
            <consortium name="DOE Joint Genome Institute"/>
            <person name="Vesth T.C."/>
            <person name="Nybo J."/>
            <person name="Theobald S."/>
            <person name="Brandl J."/>
            <person name="Frisvad J.C."/>
            <person name="Nielsen K.F."/>
            <person name="Lyhne E.K."/>
            <person name="Kogle M.E."/>
            <person name="Kuo A."/>
            <person name="Riley R."/>
            <person name="Clum A."/>
            <person name="Nolan M."/>
            <person name="Lipzen A."/>
            <person name="Salamov A."/>
            <person name="Henrissat B."/>
            <person name="Wiebenga A."/>
            <person name="De Vries R.P."/>
            <person name="Grigoriev I.V."/>
            <person name="Mortensen U.H."/>
            <person name="Andersen M.R."/>
            <person name="Baker S.E."/>
        </authorList>
    </citation>
    <scope>NUCLEOTIDE SEQUENCE [LARGE SCALE GENOMIC DNA]</scope>
    <source>
        <strain evidence="3 4">JOP 1030-1</strain>
    </source>
</reference>
<sequence length="415" mass="46331">MTEASYREWFAKQTVLLTGATGGLGGCLLYKLILQVPVKKVFLLHRGLREDAIGKLRRNMPGCVSELFEGDRLELLKGDIIAPNLGLDASQLSVIRKETTVVLNAAANTSFVANAYESCKNNCLPALDLAELALSFPQLVKFVQVSSVFANSFLPDGVVTETLHPFGENDLDCVREVEEILSLKGNSPRTKHWLWPYAEAKYLMERLLVQRYESRLPLLIIRPSSIGPALRDPYPLFCPPGSSPVENFFELYLATGGANRVWRAAKNSSSGSHIVDEIPVDLVSNICLLHLAQGSQGIVQAAAQLYCYLTMDDFIALASPHIPPDLSLPMPCFKWDVDESLEPCFLASLFGLRGRDWRFNCDRSRNLKTVNGPLSLSFDGHDIGAYFKKRVEKYIPITRETKRKLEAGRRRKSRL</sequence>
<keyword evidence="4" id="KW-1185">Reference proteome</keyword>
<keyword evidence="1" id="KW-0560">Oxidoreductase</keyword>
<dbReference type="PANTHER" id="PTHR11011">
    <property type="entry name" value="MALE STERILITY PROTEIN 2-RELATED"/>
    <property type="match status" value="1"/>
</dbReference>
<evidence type="ECO:0000259" key="2">
    <source>
        <dbReference type="Pfam" id="PF07993"/>
    </source>
</evidence>
<dbReference type="STRING" id="1450539.A0A318ZMK7"/>